<comment type="subcellular location">
    <subcellularLocation>
        <location evidence="1">Cell membrane</location>
        <topology evidence="1">Multi-pass membrane protein</topology>
    </subcellularLocation>
</comment>
<dbReference type="AlphaFoldDB" id="A0A0N5B122"/>
<feature type="transmembrane region" description="Helical" evidence="7">
    <location>
        <begin position="359"/>
        <end position="380"/>
    </location>
</feature>
<evidence type="ECO:0000313" key="10">
    <source>
        <dbReference type="WBParaSite" id="SMUV_0001097401-mRNA-1"/>
    </source>
</evidence>
<reference evidence="10" key="1">
    <citation type="submission" date="2017-02" db="UniProtKB">
        <authorList>
            <consortium name="WormBaseParasite"/>
        </authorList>
    </citation>
    <scope>IDENTIFICATION</scope>
</reference>
<evidence type="ECO:0000256" key="5">
    <source>
        <dbReference type="ARBA" id="ARBA00023136"/>
    </source>
</evidence>
<dbReference type="PROSITE" id="PS50262">
    <property type="entry name" value="G_PROTEIN_RECEP_F1_2"/>
    <property type="match status" value="1"/>
</dbReference>
<keyword evidence="5 7" id="KW-0472">Membrane</keyword>
<evidence type="ECO:0000256" key="6">
    <source>
        <dbReference type="ARBA" id="ARBA00023170"/>
    </source>
</evidence>
<dbReference type="InterPro" id="IPR017452">
    <property type="entry name" value="GPCR_Rhodpsn_7TM"/>
</dbReference>
<dbReference type="GO" id="GO:0004930">
    <property type="term" value="F:G protein-coupled receptor activity"/>
    <property type="evidence" value="ECO:0007669"/>
    <property type="project" value="InterPro"/>
</dbReference>
<accession>A0A0N5B122</accession>
<dbReference type="GO" id="GO:0042277">
    <property type="term" value="F:peptide binding"/>
    <property type="evidence" value="ECO:0007669"/>
    <property type="project" value="TreeGrafter"/>
</dbReference>
<feature type="transmembrane region" description="Helical" evidence="7">
    <location>
        <begin position="321"/>
        <end position="347"/>
    </location>
</feature>
<keyword evidence="3 7" id="KW-0812">Transmembrane</keyword>
<feature type="transmembrane region" description="Helical" evidence="7">
    <location>
        <begin position="197"/>
        <end position="224"/>
    </location>
</feature>
<evidence type="ECO:0000259" key="8">
    <source>
        <dbReference type="PROSITE" id="PS50262"/>
    </source>
</evidence>
<dbReference type="Proteomes" id="UP000046393">
    <property type="component" value="Unplaced"/>
</dbReference>
<dbReference type="InterPro" id="IPR000276">
    <property type="entry name" value="GPCR_Rhodpsn"/>
</dbReference>
<evidence type="ECO:0000313" key="9">
    <source>
        <dbReference type="Proteomes" id="UP000046393"/>
    </source>
</evidence>
<dbReference type="SUPFAM" id="SSF81321">
    <property type="entry name" value="Family A G protein-coupled receptor-like"/>
    <property type="match status" value="1"/>
</dbReference>
<evidence type="ECO:0000256" key="7">
    <source>
        <dbReference type="SAM" id="Phobius"/>
    </source>
</evidence>
<dbReference type="PRINTS" id="PR00237">
    <property type="entry name" value="GPCRRHODOPSN"/>
</dbReference>
<feature type="transmembrane region" description="Helical" evidence="7">
    <location>
        <begin position="21"/>
        <end position="47"/>
    </location>
</feature>
<dbReference type="Pfam" id="PF00001">
    <property type="entry name" value="7tm_1"/>
    <property type="match status" value="2"/>
</dbReference>
<feature type="domain" description="G-protein coupled receptors family 1 profile" evidence="8">
    <location>
        <begin position="1"/>
        <end position="377"/>
    </location>
</feature>
<dbReference type="PANTHER" id="PTHR24241">
    <property type="entry name" value="NEUROPEPTIDE RECEPTOR-RELATED G-PROTEIN COUPLED RECEPTOR"/>
    <property type="match status" value="1"/>
</dbReference>
<evidence type="ECO:0000256" key="2">
    <source>
        <dbReference type="ARBA" id="ARBA00022475"/>
    </source>
</evidence>
<evidence type="ECO:0000256" key="1">
    <source>
        <dbReference type="ARBA" id="ARBA00004651"/>
    </source>
</evidence>
<dbReference type="STRING" id="451379.A0A0N5B122"/>
<keyword evidence="9" id="KW-1185">Reference proteome</keyword>
<name>A0A0N5B122_9BILA</name>
<keyword evidence="4 7" id="KW-1133">Transmembrane helix</keyword>
<dbReference type="GO" id="GO:0005886">
    <property type="term" value="C:plasma membrane"/>
    <property type="evidence" value="ECO:0007669"/>
    <property type="project" value="UniProtKB-SubCell"/>
</dbReference>
<evidence type="ECO:0000256" key="4">
    <source>
        <dbReference type="ARBA" id="ARBA00022989"/>
    </source>
</evidence>
<feature type="transmembrane region" description="Helical" evidence="7">
    <location>
        <begin position="106"/>
        <end position="131"/>
    </location>
</feature>
<dbReference type="Gene3D" id="1.20.1070.10">
    <property type="entry name" value="Rhodopsin 7-helix transmembrane proteins"/>
    <property type="match status" value="1"/>
</dbReference>
<dbReference type="WBParaSite" id="SMUV_0001097401-mRNA-1">
    <property type="protein sequence ID" value="SMUV_0001097401-mRNA-1"/>
    <property type="gene ID" value="SMUV_0001097401"/>
</dbReference>
<keyword evidence="6" id="KW-0675">Receptor</keyword>
<evidence type="ECO:0000256" key="3">
    <source>
        <dbReference type="ARBA" id="ARBA00022692"/>
    </source>
</evidence>
<keyword evidence="2" id="KW-1003">Cell membrane</keyword>
<organism evidence="9 10">
    <name type="scientific">Syphacia muris</name>
    <dbReference type="NCBI Taxonomy" id="451379"/>
    <lineage>
        <taxon>Eukaryota</taxon>
        <taxon>Metazoa</taxon>
        <taxon>Ecdysozoa</taxon>
        <taxon>Nematoda</taxon>
        <taxon>Chromadorea</taxon>
        <taxon>Rhabditida</taxon>
        <taxon>Spirurina</taxon>
        <taxon>Oxyuridomorpha</taxon>
        <taxon>Oxyuroidea</taxon>
        <taxon>Oxyuridae</taxon>
        <taxon>Syphacia</taxon>
    </lineage>
</organism>
<dbReference type="GO" id="GO:0032870">
    <property type="term" value="P:cellular response to hormone stimulus"/>
    <property type="evidence" value="ECO:0007669"/>
    <property type="project" value="TreeGrafter"/>
</dbReference>
<protein>
    <submittedName>
        <fullName evidence="10">G_PROTEIN_RECEP_F1_2 domain-containing protein</fullName>
    </submittedName>
</protein>
<feature type="transmembrane region" description="Helical" evidence="7">
    <location>
        <begin position="67"/>
        <end position="85"/>
    </location>
</feature>
<sequence>MSLFSTIRSYFKEQRFKSQFLLLRMHLNIADSITLFVYTLTQIVWLITYQWHGGDLLCRICKFFYTFSFYLNSFINSGIALDRACNTYNVNSRKAIEKVMRRVKKMVAVSYISASLFSAPQLFIFRLYVYLMPGEENLNSMYGKCFNLIKQCYRQCTPIWTIYKYELFQEASRSDQNQYRNKRLIEVKLNKIKQWEIVASCIHLLLVFWVPSLIITLSYVAVIYRLKKFARKKGFIKGKKISRDDDMPEVNTVMTASQSQQTSKPGSAFDIPYMELLKLPADETMTKETNKSNQILTSVSTQVTIQRATKLTMFQIAKYQAAVILIAYLTLWTPYNLMAFISIIAPLNSSFNELLYKTLPFLNALIVLNTVINPIIYGFFEKQTSIEK</sequence>
<dbReference type="PANTHER" id="PTHR24241:SF59">
    <property type="entry name" value="ADIPOKINETIC HORMONE RECEPTOR, ISOFORM C"/>
    <property type="match status" value="1"/>
</dbReference>
<proteinExistence type="predicted"/>